<keyword evidence="3" id="KW-1185">Reference proteome</keyword>
<proteinExistence type="predicted"/>
<sequence>MTQKIIGAASVLLGLLNFHLQAKAYGIDSPRPCILEKSCEVENPHWNTSITKIAVTYRDEMKNTHQWTKMIHSDENIKDCDKAAAYFPYRFETCPEARE</sequence>
<dbReference type="RefSeq" id="WP_331255774.1">
    <property type="nucleotide sequence ID" value="NZ_CP133270.1"/>
</dbReference>
<feature type="signal peptide" evidence="1">
    <location>
        <begin position="1"/>
        <end position="24"/>
    </location>
</feature>
<evidence type="ECO:0000313" key="3">
    <source>
        <dbReference type="Proteomes" id="UP001330434"/>
    </source>
</evidence>
<dbReference type="EMBL" id="CP133270">
    <property type="protein sequence ID" value="WVX66960.1"/>
    <property type="molecule type" value="Genomic_DNA"/>
</dbReference>
<name>A0ABZ2C6F4_9PROT</name>
<dbReference type="Proteomes" id="UP001330434">
    <property type="component" value="Chromosome"/>
</dbReference>
<organism evidence="2 3">
    <name type="scientific">Candidatus Bealeia paramacronuclearis</name>
    <dbReference type="NCBI Taxonomy" id="1921001"/>
    <lineage>
        <taxon>Bacteria</taxon>
        <taxon>Pseudomonadati</taxon>
        <taxon>Pseudomonadota</taxon>
        <taxon>Alphaproteobacteria</taxon>
        <taxon>Holosporales</taxon>
        <taxon>Holosporaceae</taxon>
        <taxon>Candidatus Bealeia</taxon>
    </lineage>
</organism>
<feature type="chain" id="PRO_5046645759" evidence="1">
    <location>
        <begin position="25"/>
        <end position="99"/>
    </location>
</feature>
<gene>
    <name evidence="2" type="ORF">Bealeia1_01155</name>
</gene>
<evidence type="ECO:0000256" key="1">
    <source>
        <dbReference type="SAM" id="SignalP"/>
    </source>
</evidence>
<accession>A0ABZ2C6F4</accession>
<reference evidence="2 3" key="1">
    <citation type="journal article" date="2024" name="Environ. Microbiol.">
        <title>Novel evolutionary insights on the interactions of the Holosporales (Alphaproteobacteria) with eukaryotic hosts from comparative genomics.</title>
        <authorList>
            <person name="Giovannini M."/>
            <person name="Petroni G."/>
            <person name="Castelli M."/>
        </authorList>
    </citation>
    <scope>NUCLEOTIDE SEQUENCE [LARGE SCALE GENOMIC DNA]</scope>
    <source>
        <strain evidence="2 3">US_Bl 15I1</strain>
    </source>
</reference>
<protein>
    <submittedName>
        <fullName evidence="2">Uncharacterized protein</fullName>
    </submittedName>
</protein>
<keyword evidence="1" id="KW-0732">Signal</keyword>
<evidence type="ECO:0000313" key="2">
    <source>
        <dbReference type="EMBL" id="WVX66960.1"/>
    </source>
</evidence>